<accession>A0A3G8XI11</accession>
<dbReference type="OrthoDB" id="702987at2"/>
<gene>
    <name evidence="1" type="ORF">EIB73_08080</name>
</gene>
<sequence>MKDILRNYKMNGIKTVFLISIFLLNSCHKYNKGHNIKNTKHESSTVIIPKIFYGEFSAVTNTEETTTGTASISYNFAITKSGAILSTESYHEPIRCNGKYEVKLNVDILELFYAGTEQNCKSDHPTFKIKKSDQNLFVQGLGGEATFNEWIELKQK</sequence>
<proteinExistence type="predicted"/>
<dbReference type="KEGG" id="ccas:EIB73_08080"/>
<reference evidence="2" key="1">
    <citation type="submission" date="2018-11" db="EMBL/GenBank/DDBJ databases">
        <title>Proposal to divide the Flavobacteriaceae and reorganize its genera based on Amino Acid Identity values calculated from whole genome sequences.</title>
        <authorList>
            <person name="Nicholson A.C."/>
            <person name="Gulvik C.A."/>
            <person name="Whitney A.M."/>
            <person name="Humrighouse B.W."/>
            <person name="Bell M."/>
            <person name="Holmes B."/>
            <person name="Steigerwalt A.G."/>
            <person name="Villarma A."/>
            <person name="Sheth M."/>
            <person name="Batra D."/>
            <person name="Pryor J."/>
            <person name="Bernardet J.-F."/>
            <person name="Hugo C."/>
            <person name="Kampfer P."/>
            <person name="Newman J.D."/>
            <person name="McQuiston J.R."/>
        </authorList>
    </citation>
    <scope>NUCLEOTIDE SEQUENCE [LARGE SCALE GENOMIC DNA]</scope>
    <source>
        <strain evidence="2">G0081</strain>
    </source>
</reference>
<protein>
    <submittedName>
        <fullName evidence="1">Uncharacterized protein</fullName>
    </submittedName>
</protein>
<dbReference type="AlphaFoldDB" id="A0A3G8XI11"/>
<name>A0A3G8XI11_9FLAO</name>
<dbReference type="Proteomes" id="UP000270185">
    <property type="component" value="Chromosome"/>
</dbReference>
<dbReference type="RefSeq" id="WP_125024325.1">
    <property type="nucleotide sequence ID" value="NZ_CP034159.1"/>
</dbReference>
<dbReference type="EMBL" id="CP034159">
    <property type="protein sequence ID" value="AZI33135.1"/>
    <property type="molecule type" value="Genomic_DNA"/>
</dbReference>
<keyword evidence="2" id="KW-1185">Reference proteome</keyword>
<organism evidence="1 2">
    <name type="scientific">Kaistella carnis</name>
    <dbReference type="NCBI Taxonomy" id="1241979"/>
    <lineage>
        <taxon>Bacteria</taxon>
        <taxon>Pseudomonadati</taxon>
        <taxon>Bacteroidota</taxon>
        <taxon>Flavobacteriia</taxon>
        <taxon>Flavobacteriales</taxon>
        <taxon>Weeksellaceae</taxon>
        <taxon>Chryseobacterium group</taxon>
        <taxon>Kaistella</taxon>
    </lineage>
</organism>
<evidence type="ECO:0000313" key="2">
    <source>
        <dbReference type="Proteomes" id="UP000270185"/>
    </source>
</evidence>
<evidence type="ECO:0000313" key="1">
    <source>
        <dbReference type="EMBL" id="AZI33135.1"/>
    </source>
</evidence>